<dbReference type="EMBL" id="OCTN01000007">
    <property type="protein sequence ID" value="SOH94988.1"/>
    <property type="molecule type" value="Genomic_DNA"/>
</dbReference>
<dbReference type="SMART" id="SM00825">
    <property type="entry name" value="PKS_KS"/>
    <property type="match status" value="1"/>
</dbReference>
<dbReference type="Pfam" id="PF02801">
    <property type="entry name" value="Ketoacyl-synt_C"/>
    <property type="match status" value="1"/>
</dbReference>
<dbReference type="PROSITE" id="PS52004">
    <property type="entry name" value="KS3_2"/>
    <property type="match status" value="1"/>
</dbReference>
<dbReference type="InterPro" id="IPR014031">
    <property type="entry name" value="Ketoacyl_synth_C"/>
</dbReference>
<dbReference type="PANTHER" id="PTHR11712:SF336">
    <property type="entry name" value="3-OXOACYL-[ACYL-CARRIER-PROTEIN] SYNTHASE, MITOCHONDRIAL"/>
    <property type="match status" value="1"/>
</dbReference>
<proteinExistence type="inferred from homology"/>
<dbReference type="InterPro" id="IPR014030">
    <property type="entry name" value="Ketoacyl_synth_N"/>
</dbReference>
<evidence type="ECO:0000256" key="2">
    <source>
        <dbReference type="ARBA" id="ARBA00008467"/>
    </source>
</evidence>
<dbReference type="PROSITE" id="PS51257">
    <property type="entry name" value="PROKAR_LIPOPROTEIN"/>
    <property type="match status" value="1"/>
</dbReference>
<dbReference type="PANTHER" id="PTHR11712">
    <property type="entry name" value="POLYKETIDE SYNTHASE-RELATED"/>
    <property type="match status" value="1"/>
</dbReference>
<evidence type="ECO:0000259" key="5">
    <source>
        <dbReference type="PROSITE" id="PS52004"/>
    </source>
</evidence>
<name>A0A2C9CUS4_9RHOB</name>
<comment type="similarity">
    <text evidence="2 4">Belongs to the thiolase-like superfamily. Beta-ketoacyl-ACP synthases family.</text>
</comment>
<feature type="domain" description="Ketosynthase family 3 (KS3)" evidence="5">
    <location>
        <begin position="1"/>
        <end position="398"/>
    </location>
</feature>
<protein>
    <submittedName>
        <fullName evidence="6">3-oxoacyl-[acyl-carrier-protein] synthase II</fullName>
    </submittedName>
</protein>
<dbReference type="GO" id="GO:0004315">
    <property type="term" value="F:3-oxoacyl-[acyl-carrier-protein] synthase activity"/>
    <property type="evidence" value="ECO:0007669"/>
    <property type="project" value="TreeGrafter"/>
</dbReference>
<dbReference type="CDD" id="cd00834">
    <property type="entry name" value="KAS_I_II"/>
    <property type="match status" value="1"/>
</dbReference>
<dbReference type="Proteomes" id="UP000220034">
    <property type="component" value="Unassembled WGS sequence"/>
</dbReference>
<dbReference type="RefSeq" id="WP_219618024.1">
    <property type="nucleotide sequence ID" value="NZ_OCTN01000007.1"/>
</dbReference>
<keyword evidence="7" id="KW-1185">Reference proteome</keyword>
<sequence length="404" mass="41908">MERIVVTGLGVVSSIGCTLDDFERGLIEGHSGRAPAHNFDVSGFGAPQACEVKDFDPVAHVRNTPVGALGRSSQFSIGAARMAFADAGLDEADLKGRRIPVTIGTTDGESQTLDELARYWVASGLMDAPPELIEKSAAGNLSNAISREFGLRGASRTISTACSAGNYAIGNAFDMLRAGQADIAVCGGSDSVCRKTYSGFSRLGTIAPEKCQPFDLNRQGILTGEGSGILILETLSSAQARGARIHAELLGYGLSCDADHMVSPNAESVARCIRIAHDNAGVQPSQVDYVCAHGTGTSANDTVESQAIKAAFGAHVPPTSSIKSMVGHSMGAASAIASIACILAIGRGFLPPTINHDTTDPNCIPDCVPNASRKQQVRIAQNNGFAFGGNNAITVYGALDREVA</sequence>
<dbReference type="InterPro" id="IPR020841">
    <property type="entry name" value="PKS_Beta-ketoAc_synthase_dom"/>
</dbReference>
<evidence type="ECO:0000256" key="3">
    <source>
        <dbReference type="ARBA" id="ARBA00022679"/>
    </source>
</evidence>
<dbReference type="Pfam" id="PF00109">
    <property type="entry name" value="ketoacyl-synt"/>
    <property type="match status" value="1"/>
</dbReference>
<dbReference type="AlphaFoldDB" id="A0A2C9CUS4"/>
<organism evidence="6 7">
    <name type="scientific">Pontivivens marinum</name>
    <dbReference type="NCBI Taxonomy" id="1690039"/>
    <lineage>
        <taxon>Bacteria</taxon>
        <taxon>Pseudomonadati</taxon>
        <taxon>Pseudomonadota</taxon>
        <taxon>Alphaproteobacteria</taxon>
        <taxon>Rhodobacterales</taxon>
        <taxon>Paracoccaceae</taxon>
        <taxon>Pontivivens</taxon>
    </lineage>
</organism>
<evidence type="ECO:0000313" key="6">
    <source>
        <dbReference type="EMBL" id="SOH94988.1"/>
    </source>
</evidence>
<reference evidence="7" key="1">
    <citation type="submission" date="2017-09" db="EMBL/GenBank/DDBJ databases">
        <authorList>
            <person name="Varghese N."/>
            <person name="Submissions S."/>
        </authorList>
    </citation>
    <scope>NUCLEOTIDE SEQUENCE [LARGE SCALE GENOMIC DNA]</scope>
    <source>
        <strain evidence="7">C7</strain>
    </source>
</reference>
<keyword evidence="3 4" id="KW-0808">Transferase</keyword>
<dbReference type="InterPro" id="IPR000794">
    <property type="entry name" value="Beta-ketoacyl_synthase"/>
</dbReference>
<evidence type="ECO:0000256" key="4">
    <source>
        <dbReference type="RuleBase" id="RU003694"/>
    </source>
</evidence>
<dbReference type="SUPFAM" id="SSF53901">
    <property type="entry name" value="Thiolase-like"/>
    <property type="match status" value="2"/>
</dbReference>
<gene>
    <name evidence="6" type="ORF">SAMN06273572_1079</name>
</gene>
<accession>A0A2C9CUS4</accession>
<dbReference type="GO" id="GO:0006633">
    <property type="term" value="P:fatty acid biosynthetic process"/>
    <property type="evidence" value="ECO:0007669"/>
    <property type="project" value="TreeGrafter"/>
</dbReference>
<comment type="pathway">
    <text evidence="1">Lipid metabolism; fatty acid biosynthesis.</text>
</comment>
<dbReference type="InterPro" id="IPR016039">
    <property type="entry name" value="Thiolase-like"/>
</dbReference>
<evidence type="ECO:0000313" key="7">
    <source>
        <dbReference type="Proteomes" id="UP000220034"/>
    </source>
</evidence>
<dbReference type="Gene3D" id="3.40.47.10">
    <property type="match status" value="2"/>
</dbReference>
<evidence type="ECO:0000256" key="1">
    <source>
        <dbReference type="ARBA" id="ARBA00005194"/>
    </source>
</evidence>